<keyword evidence="5 6" id="KW-0472">Membrane</keyword>
<dbReference type="GO" id="GO:0016020">
    <property type="term" value="C:membrane"/>
    <property type="evidence" value="ECO:0007669"/>
    <property type="project" value="UniProtKB-SubCell"/>
</dbReference>
<dbReference type="Proteomes" id="UP000507954">
    <property type="component" value="Unassembled WGS sequence"/>
</dbReference>
<dbReference type="Pfam" id="PF03073">
    <property type="entry name" value="TspO_MBR"/>
    <property type="match status" value="1"/>
</dbReference>
<dbReference type="PANTHER" id="PTHR10057:SF0">
    <property type="entry name" value="TRANSLOCATOR PROTEIN"/>
    <property type="match status" value="1"/>
</dbReference>
<feature type="transmembrane region" description="Helical" evidence="6">
    <location>
        <begin position="108"/>
        <end position="126"/>
    </location>
</feature>
<dbReference type="FunFam" id="1.20.1260.100:FF:000001">
    <property type="entry name" value="translocator protein 2"/>
    <property type="match status" value="1"/>
</dbReference>
<evidence type="ECO:0000313" key="7">
    <source>
        <dbReference type="EMBL" id="VTZ62918.1"/>
    </source>
</evidence>
<dbReference type="InterPro" id="IPR038330">
    <property type="entry name" value="TspO/MBR-related_sf"/>
</dbReference>
<keyword evidence="3 6" id="KW-0812">Transmembrane</keyword>
<sequence length="184" mass="20101">MQHHLAGMNRTLVHILFVTAVLGLGLAIGYINIPDAWYRSLAKPDFTPPDWIFAPAWSLLYIMIGIAGARSFLGRRRAAGLSGDRRAAGLLGDRRAAGLSGDRRAAQWPLWLAQMVLNFLWSPLFFGLHQIAAALVVICLLLASIAAFIIASLRQDGISALLFVPYLAWVAFATLLNGSIFLMN</sequence>
<keyword evidence="4 6" id="KW-1133">Transmembrane helix</keyword>
<reference evidence="7" key="1">
    <citation type="submission" date="2019-06" db="EMBL/GenBank/DDBJ databases">
        <authorList>
            <person name="Le Quere A."/>
            <person name="Colella S."/>
        </authorList>
    </citation>
    <scope>NUCLEOTIDE SEQUENCE</scope>
    <source>
        <strain evidence="7">EmedicaeMD41</strain>
    </source>
</reference>
<dbReference type="EMBL" id="CABFNB010000111">
    <property type="protein sequence ID" value="VTZ62918.1"/>
    <property type="molecule type" value="Genomic_DNA"/>
</dbReference>
<feature type="transmembrane region" description="Helical" evidence="6">
    <location>
        <begin position="51"/>
        <end position="73"/>
    </location>
</feature>
<comment type="similarity">
    <text evidence="2">Belongs to the TspO/BZRP family.</text>
</comment>
<dbReference type="InterPro" id="IPR004307">
    <property type="entry name" value="TspO_MBR"/>
</dbReference>
<evidence type="ECO:0000256" key="3">
    <source>
        <dbReference type="ARBA" id="ARBA00022692"/>
    </source>
</evidence>
<dbReference type="AlphaFoldDB" id="A0A508WZG2"/>
<feature type="transmembrane region" description="Helical" evidence="6">
    <location>
        <begin position="132"/>
        <end position="153"/>
    </location>
</feature>
<proteinExistence type="inferred from homology"/>
<evidence type="ECO:0000256" key="4">
    <source>
        <dbReference type="ARBA" id="ARBA00022989"/>
    </source>
</evidence>
<organism evidence="7">
    <name type="scientific">Sinorhizobium medicae</name>
    <dbReference type="NCBI Taxonomy" id="110321"/>
    <lineage>
        <taxon>Bacteria</taxon>
        <taxon>Pseudomonadati</taxon>
        <taxon>Pseudomonadota</taxon>
        <taxon>Alphaproteobacteria</taxon>
        <taxon>Hyphomicrobiales</taxon>
        <taxon>Rhizobiaceae</taxon>
        <taxon>Sinorhizobium/Ensifer group</taxon>
        <taxon>Sinorhizobium</taxon>
    </lineage>
</organism>
<protein>
    <submittedName>
        <fullName evidence="7">TspO and MBR like protein</fullName>
    </submittedName>
</protein>
<evidence type="ECO:0000256" key="2">
    <source>
        <dbReference type="ARBA" id="ARBA00007524"/>
    </source>
</evidence>
<dbReference type="CDD" id="cd15904">
    <property type="entry name" value="TSPO_MBR"/>
    <property type="match status" value="1"/>
</dbReference>
<dbReference type="PANTHER" id="PTHR10057">
    <property type="entry name" value="PERIPHERAL-TYPE BENZODIAZEPINE RECEPTOR"/>
    <property type="match status" value="1"/>
</dbReference>
<dbReference type="GO" id="GO:0033013">
    <property type="term" value="P:tetrapyrrole metabolic process"/>
    <property type="evidence" value="ECO:0007669"/>
    <property type="project" value="UniProtKB-ARBA"/>
</dbReference>
<dbReference type="PIRSF" id="PIRSF005859">
    <property type="entry name" value="PBR"/>
    <property type="match status" value="1"/>
</dbReference>
<feature type="transmembrane region" description="Helical" evidence="6">
    <location>
        <begin position="12"/>
        <end position="31"/>
    </location>
</feature>
<feature type="transmembrane region" description="Helical" evidence="6">
    <location>
        <begin position="160"/>
        <end position="183"/>
    </location>
</feature>
<evidence type="ECO:0000256" key="5">
    <source>
        <dbReference type="ARBA" id="ARBA00023136"/>
    </source>
</evidence>
<evidence type="ECO:0000256" key="1">
    <source>
        <dbReference type="ARBA" id="ARBA00004141"/>
    </source>
</evidence>
<accession>A0A508WZG2</accession>
<comment type="subcellular location">
    <subcellularLocation>
        <location evidence="1">Membrane</location>
        <topology evidence="1">Multi-pass membrane protein</topology>
    </subcellularLocation>
</comment>
<name>A0A508WZG2_9HYPH</name>
<gene>
    <name evidence="7" type="ORF">EMEDMD4_440232</name>
</gene>
<evidence type="ECO:0000256" key="6">
    <source>
        <dbReference type="SAM" id="Phobius"/>
    </source>
</evidence>
<dbReference type="Gene3D" id="1.20.1260.100">
    <property type="entry name" value="TspO/MBR protein"/>
    <property type="match status" value="1"/>
</dbReference>